<evidence type="ECO:0000259" key="5">
    <source>
        <dbReference type="Pfam" id="PF12001"/>
    </source>
</evidence>
<feature type="coiled-coil region" evidence="3">
    <location>
        <begin position="1441"/>
        <end position="1475"/>
    </location>
</feature>
<protein>
    <submittedName>
        <fullName evidence="8">Ankyrin repeat domain-containing protein 26-like isoform X1</fullName>
    </submittedName>
</protein>
<keyword evidence="1 3" id="KW-0175">Coiled coil</keyword>
<dbReference type="InterPro" id="IPR021885">
    <property type="entry name" value="DUF3496"/>
</dbReference>
<dbReference type="InterPro" id="IPR036770">
    <property type="entry name" value="Ankyrin_rpt-contain_sf"/>
</dbReference>
<evidence type="ECO:0000313" key="8">
    <source>
        <dbReference type="RefSeq" id="XP_013208501.1"/>
    </source>
</evidence>
<dbReference type="PROSITE" id="PS50297">
    <property type="entry name" value="ANK_REP_REGION"/>
    <property type="match status" value="2"/>
</dbReference>
<dbReference type="Pfam" id="PF00023">
    <property type="entry name" value="Ank"/>
    <property type="match status" value="1"/>
</dbReference>
<dbReference type="SMART" id="SM00248">
    <property type="entry name" value="ANK"/>
    <property type="match status" value="4"/>
</dbReference>
<gene>
    <name evidence="8" type="primary">LOC101983299</name>
</gene>
<dbReference type="PANTHER" id="PTHR24147:SF60">
    <property type="entry name" value="ANKYRIN REPEAT DOMAIN-CONTAINING PROTEIN 26-RELATED"/>
    <property type="match status" value="1"/>
</dbReference>
<dbReference type="Pfam" id="PF12796">
    <property type="entry name" value="Ank_2"/>
    <property type="match status" value="1"/>
</dbReference>
<evidence type="ECO:0000259" key="6">
    <source>
        <dbReference type="Pfam" id="PF14915"/>
    </source>
</evidence>
<proteinExistence type="predicted"/>
<feature type="compositionally biased region" description="Basic and acidic residues" evidence="4">
    <location>
        <begin position="554"/>
        <end position="569"/>
    </location>
</feature>
<feature type="region of interest" description="Disordered" evidence="4">
    <location>
        <begin position="220"/>
        <end position="268"/>
    </location>
</feature>
<dbReference type="PANTHER" id="PTHR24147">
    <property type="entry name" value="ANKYRIN REPEAT DOMAIN 36-RELATED"/>
    <property type="match status" value="1"/>
</dbReference>
<evidence type="ECO:0000313" key="7">
    <source>
        <dbReference type="Proteomes" id="UP000694915"/>
    </source>
</evidence>
<organism evidence="7 8">
    <name type="scientific">Microtus ochrogaster</name>
    <name type="common">Prairie vole</name>
    <dbReference type="NCBI Taxonomy" id="79684"/>
    <lineage>
        <taxon>Eukaryota</taxon>
        <taxon>Metazoa</taxon>
        <taxon>Chordata</taxon>
        <taxon>Craniata</taxon>
        <taxon>Vertebrata</taxon>
        <taxon>Euteleostomi</taxon>
        <taxon>Mammalia</taxon>
        <taxon>Eutheria</taxon>
        <taxon>Euarchontoglires</taxon>
        <taxon>Glires</taxon>
        <taxon>Rodentia</taxon>
        <taxon>Myomorpha</taxon>
        <taxon>Muroidea</taxon>
        <taxon>Cricetidae</taxon>
        <taxon>Arvicolinae</taxon>
        <taxon>Microtus</taxon>
    </lineage>
</organism>
<evidence type="ECO:0000256" key="4">
    <source>
        <dbReference type="SAM" id="MobiDB-lite"/>
    </source>
</evidence>
<dbReference type="GeneID" id="101983299"/>
<feature type="compositionally biased region" description="Basic and acidic residues" evidence="4">
    <location>
        <begin position="604"/>
        <end position="629"/>
    </location>
</feature>
<evidence type="ECO:0000256" key="1">
    <source>
        <dbReference type="ARBA" id="ARBA00023054"/>
    </source>
</evidence>
<accession>A0ABM1AUG5</accession>
<feature type="compositionally biased region" description="Polar residues" evidence="4">
    <location>
        <begin position="400"/>
        <end position="410"/>
    </location>
</feature>
<dbReference type="InterPro" id="IPR002110">
    <property type="entry name" value="Ankyrin_rpt"/>
</dbReference>
<name>A0ABM1AUG5_MICOH</name>
<dbReference type="Pfam" id="PF14915">
    <property type="entry name" value="CCDC144C"/>
    <property type="match status" value="1"/>
</dbReference>
<feature type="compositionally biased region" description="Polar residues" evidence="4">
    <location>
        <begin position="673"/>
        <end position="684"/>
    </location>
</feature>
<dbReference type="Pfam" id="PF12001">
    <property type="entry name" value="DUF3496"/>
    <property type="match status" value="1"/>
</dbReference>
<evidence type="ECO:0000256" key="3">
    <source>
        <dbReference type="SAM" id="Coils"/>
    </source>
</evidence>
<feature type="region of interest" description="Disordered" evidence="4">
    <location>
        <begin position="1"/>
        <end position="23"/>
    </location>
</feature>
<feature type="coiled-coil region" evidence="3">
    <location>
        <begin position="1246"/>
        <end position="1391"/>
    </location>
</feature>
<dbReference type="InterPro" id="IPR050657">
    <property type="entry name" value="Ankyrin_repeat_domain"/>
</dbReference>
<keyword evidence="2" id="KW-0040">ANK repeat</keyword>
<feature type="repeat" description="ANK" evidence="2">
    <location>
        <begin position="113"/>
        <end position="145"/>
    </location>
</feature>
<feature type="region of interest" description="Disordered" evidence="4">
    <location>
        <begin position="536"/>
        <end position="700"/>
    </location>
</feature>
<feature type="coiled-coil region" evidence="3">
    <location>
        <begin position="750"/>
        <end position="875"/>
    </location>
</feature>
<keyword evidence="7" id="KW-1185">Reference proteome</keyword>
<sequence length="1713" mass="196147">MKKIFGFRSKGPSPLGPSARPRNNCVGFGRESASGAHMPRYHIHDKDMGKIHKAASVGDVAKVQHILILGKSGVNDRDKKDRTAIHLACAYGHPEVVTLLVERKCEVDARDGESSTALIKAVQCQEEECATILLEHGANPDMMDSRGNTALHYAVLSENTSIVAKLLAHNANMEAKNKDDLTPLLLAVKENKQHIVEFLVKKKTSCHAVDQLGSNRQIFEYDGKRQKNSENSNPVDNGSEDESLSRSSRIPDPADSWPSSDEDDYSFDTKNVPKINLTELWAAAQQSKKNQTKCGIENLENSSLFDNSNSNSENEDAVEIGPGTSARVLASSPSCTSPDPVEGATEPAIGREENGTDIVESASQENDTDIVESASQENGAEIVESASQENGADVVERASQEQPNHSNLTYASGWHKSNKSEMMTALGLGEDEDEESPWDSESISDSVSLRGVDRFCGTADPTGEARVHGQVEDVTYIPSCMSGSRNFKMAKLEESRNVGIPVAHKETLRKYPVMEPSIKKPDPVVNKTAGMKAVQTFKSEPDLEEQKGLSGSEDSQRKAEEKRKYKNNEAKLSGSLYNGAADRVENGVNQQSGKTDDQQFPMKGSKEHDRGPPLLMKEMKKTENEKCVSRESVTMPVTEKPGSPPGDPLHLQDGSSLSDTDQSETRPTKKTSNKNNKVRNQVASVDNLDDLNESSETASEDCELQCPDYESVLCEIEHLRMECRDIVSLLKIRDAVYSYKRLIEFKRSHCELLTGKLKRMENKFKELQKEVSETKEVRSLLEHEKAEWEQELSSLRFALKQEEEKRRSADLLSEKTMEQLRRKDEQYQSEVEVKQQLEVSLRTLDMELKTVRNHLNQVLEERNEIQRQLSQEQNARMLQDGILANHLCKQKEIEMAQKRMTSEVSVSHEKEKDLLHKNQRLQDEIAMLRLEMDTVKRHNQEKEKKYLEDIKTANEKSDKLQRTIKLNEETFTKTIFQYNGQLNNLTTENTMLSSKLENEKQNKERLETDVESFRSRLASAMHDHAEIQASKRDLEIAFQRARDEWLRLQDKMNFDLSNLRDNNEILSQQLSKTEKKLNSLEIEFHHAKDALREKTLALKHVQRDLNQTQCQMKEVEHLYQDEQGKVNKYMGKQESIEERLSQLQSENMLLRQQLDDASNKADSKDKTIVNIQDQFHDMLGRLQAEGQKHRLMLEERNKELVSECSHFKERLCQYENEKAEREVVVRQLQQELADTLKKQSMSEASLEVSSRYRSNLEDEARDLKKKLGQLRSQLQEAQDQHREAVQHTEKMQDHLQKLELENSNFKITIKNQSEKIEQLQENLSSVNLSEDDKEKLKKLAEVKESLECTLEQEQKRNDALEEELREFKELLKKTKKELSEHENRELNLHQDIKNSQFEMDIPVNMLIKKIDDLTSKLETTSSKCLHLGRKNQVLQQELLLMKTIQKKCVKLEKNKRKLEQEVESLRSHMEKNMVEHSQVQQYRREVEEQARQDLVEKLKQVNLFLQAQAASQENLEQLRESSNASVRSQMELRIKDLESQLSRMKSQEDFDKIELEKYKQLYQEELRVRKSLSSKLNKTNERLEEASTKLLLEEQQNRSLLSSLSTRPIVECPCIGGLHNSLVFNRTLIPRENIVIPSSSLQPSNKRMEIYLTKMHQELEKSINRELKEAAAELESEFCRVSPLGSATKPGQDLLSEASQEYIDILKKKYTIC</sequence>
<feature type="compositionally biased region" description="Acidic residues" evidence="4">
    <location>
        <begin position="687"/>
        <end position="700"/>
    </location>
</feature>
<dbReference type="Proteomes" id="UP000694915">
    <property type="component" value="Unplaced"/>
</dbReference>
<feature type="domain" description="DUF3496" evidence="5">
    <location>
        <begin position="1527"/>
        <end position="1634"/>
    </location>
</feature>
<dbReference type="InterPro" id="IPR039497">
    <property type="entry name" value="CC144C-like_CC_dom"/>
</dbReference>
<dbReference type="SUPFAM" id="SSF48403">
    <property type="entry name" value="Ankyrin repeat"/>
    <property type="match status" value="1"/>
</dbReference>
<dbReference type="Gene3D" id="1.25.40.20">
    <property type="entry name" value="Ankyrin repeat-containing domain"/>
    <property type="match status" value="2"/>
</dbReference>
<feature type="coiled-coil region" evidence="3">
    <location>
        <begin position="911"/>
        <end position="1174"/>
    </location>
</feature>
<feature type="region of interest" description="Disordered" evidence="4">
    <location>
        <begin position="326"/>
        <end position="412"/>
    </location>
</feature>
<evidence type="ECO:0000256" key="2">
    <source>
        <dbReference type="PROSITE-ProRule" id="PRU00023"/>
    </source>
</evidence>
<reference evidence="8" key="1">
    <citation type="submission" date="2025-08" db="UniProtKB">
        <authorList>
            <consortium name="RefSeq"/>
        </authorList>
    </citation>
    <scope>IDENTIFICATION</scope>
</reference>
<dbReference type="PROSITE" id="PS50088">
    <property type="entry name" value="ANK_REPEAT"/>
    <property type="match status" value="3"/>
</dbReference>
<feature type="coiled-coil region" evidence="3">
    <location>
        <begin position="1527"/>
        <end position="1596"/>
    </location>
</feature>
<feature type="repeat" description="ANK" evidence="2">
    <location>
        <begin position="146"/>
        <end position="178"/>
    </location>
</feature>
<feature type="repeat" description="ANK" evidence="2">
    <location>
        <begin position="80"/>
        <end position="112"/>
    </location>
</feature>
<dbReference type="RefSeq" id="XP_013208501.1">
    <property type="nucleotide sequence ID" value="XM_013353047.1"/>
</dbReference>
<feature type="domain" description="CCDC144C-like coiled-coil" evidence="6">
    <location>
        <begin position="797"/>
        <end position="1273"/>
    </location>
</feature>